<evidence type="ECO:0000256" key="3">
    <source>
        <dbReference type="ARBA" id="ARBA00022695"/>
    </source>
</evidence>
<gene>
    <name evidence="6" type="ORF">LCGC14_2575570</name>
</gene>
<protein>
    <recommendedName>
        <fullName evidence="1">UDP-N-acetylglucosamine diphosphorylase</fullName>
        <ecNumber evidence="1">2.7.7.23</ecNumber>
    </recommendedName>
</protein>
<dbReference type="InterPro" id="IPR029044">
    <property type="entry name" value="Nucleotide-diphossugar_trans"/>
</dbReference>
<keyword evidence="2" id="KW-0808">Transferase</keyword>
<dbReference type="InterPro" id="IPR005835">
    <property type="entry name" value="NTP_transferase_dom"/>
</dbReference>
<dbReference type="AlphaFoldDB" id="A0A0F9B3V9"/>
<proteinExistence type="predicted"/>
<sequence>MKNVRAVVLAAGEGTRMRSTLSKLLHLHPISSQALVRFTVNACLESGIEKTIVVIGHQAEEIKSTLGEGFEYVYQEKRLGTGDALKQAVSFLRGFKGELVVVPGDAPFITSSMLTKLIEHHRETKPAATVLTALLPDPSHYGRIVMNGYVDGYRQIEKIVESKDASSEELEIKEINSGIYCFDNQRLLPLLPHLSRSNKGGEYYLTDVVELLNKQKLRVEAMKVEDAQAVLGVNTPEELKRAWKILGKKK</sequence>
<keyword evidence="3" id="KW-0548">Nucleotidyltransferase</keyword>
<reference evidence="6" key="1">
    <citation type="journal article" date="2015" name="Nature">
        <title>Complex archaea that bridge the gap between prokaryotes and eukaryotes.</title>
        <authorList>
            <person name="Spang A."/>
            <person name="Saw J.H."/>
            <person name="Jorgensen S.L."/>
            <person name="Zaremba-Niedzwiedzka K."/>
            <person name="Martijn J."/>
            <person name="Lind A.E."/>
            <person name="van Eijk R."/>
            <person name="Schleper C."/>
            <person name="Guy L."/>
            <person name="Ettema T.J."/>
        </authorList>
    </citation>
    <scope>NUCLEOTIDE SEQUENCE</scope>
</reference>
<feature type="domain" description="Nucleotidyl transferase" evidence="5">
    <location>
        <begin position="6"/>
        <end position="243"/>
    </location>
</feature>
<dbReference type="GO" id="GO:0003977">
    <property type="term" value="F:UDP-N-acetylglucosamine diphosphorylase activity"/>
    <property type="evidence" value="ECO:0007669"/>
    <property type="project" value="UniProtKB-EC"/>
</dbReference>
<dbReference type="EMBL" id="LAZR01042867">
    <property type="protein sequence ID" value="KKL08467.1"/>
    <property type="molecule type" value="Genomic_DNA"/>
</dbReference>
<evidence type="ECO:0000256" key="4">
    <source>
        <dbReference type="ARBA" id="ARBA00048493"/>
    </source>
</evidence>
<dbReference type="CDD" id="cd02540">
    <property type="entry name" value="GT2_GlmU_N_bac"/>
    <property type="match status" value="1"/>
</dbReference>
<dbReference type="Pfam" id="PF00483">
    <property type="entry name" value="NTP_transferase"/>
    <property type="match status" value="1"/>
</dbReference>
<evidence type="ECO:0000313" key="6">
    <source>
        <dbReference type="EMBL" id="KKL08467.1"/>
    </source>
</evidence>
<name>A0A0F9B3V9_9ZZZZ</name>
<organism evidence="6">
    <name type="scientific">marine sediment metagenome</name>
    <dbReference type="NCBI Taxonomy" id="412755"/>
    <lineage>
        <taxon>unclassified sequences</taxon>
        <taxon>metagenomes</taxon>
        <taxon>ecological metagenomes</taxon>
    </lineage>
</organism>
<dbReference type="SUPFAM" id="SSF53448">
    <property type="entry name" value="Nucleotide-diphospho-sugar transferases"/>
    <property type="match status" value="1"/>
</dbReference>
<evidence type="ECO:0000256" key="1">
    <source>
        <dbReference type="ARBA" id="ARBA00012457"/>
    </source>
</evidence>
<comment type="caution">
    <text evidence="6">The sequence shown here is derived from an EMBL/GenBank/DDBJ whole genome shotgun (WGS) entry which is preliminary data.</text>
</comment>
<dbReference type="PANTHER" id="PTHR43584">
    <property type="entry name" value="NUCLEOTIDYL TRANSFERASE"/>
    <property type="match status" value="1"/>
</dbReference>
<comment type="catalytic activity">
    <reaction evidence="4">
        <text>N-acetyl-alpha-D-glucosamine 1-phosphate + UTP + H(+) = UDP-N-acetyl-alpha-D-glucosamine + diphosphate</text>
        <dbReference type="Rhea" id="RHEA:13509"/>
        <dbReference type="ChEBI" id="CHEBI:15378"/>
        <dbReference type="ChEBI" id="CHEBI:33019"/>
        <dbReference type="ChEBI" id="CHEBI:46398"/>
        <dbReference type="ChEBI" id="CHEBI:57705"/>
        <dbReference type="ChEBI" id="CHEBI:57776"/>
        <dbReference type="EC" id="2.7.7.23"/>
    </reaction>
</comment>
<evidence type="ECO:0000259" key="5">
    <source>
        <dbReference type="Pfam" id="PF00483"/>
    </source>
</evidence>
<evidence type="ECO:0000256" key="2">
    <source>
        <dbReference type="ARBA" id="ARBA00022679"/>
    </source>
</evidence>
<dbReference type="PANTHER" id="PTHR43584:SF3">
    <property type="entry name" value="BIFUNCTIONAL PROTEIN GLMU"/>
    <property type="match status" value="1"/>
</dbReference>
<dbReference type="Gene3D" id="3.90.550.10">
    <property type="entry name" value="Spore Coat Polysaccharide Biosynthesis Protein SpsA, Chain A"/>
    <property type="match status" value="1"/>
</dbReference>
<dbReference type="EC" id="2.7.7.23" evidence="1"/>
<dbReference type="InterPro" id="IPR050065">
    <property type="entry name" value="GlmU-like"/>
</dbReference>
<accession>A0A0F9B3V9</accession>